<keyword evidence="2 7" id="KW-0645">Protease</keyword>
<reference evidence="9 10" key="1">
    <citation type="submission" date="2012-04" db="EMBL/GenBank/DDBJ databases">
        <title>The Genome Sequence of Saprolegnia declina VS20.</title>
        <authorList>
            <consortium name="The Broad Institute Genome Sequencing Platform"/>
            <person name="Russ C."/>
            <person name="Nusbaum C."/>
            <person name="Tyler B."/>
            <person name="van West P."/>
            <person name="Dieguez-Uribeondo J."/>
            <person name="de Bruijn I."/>
            <person name="Tripathy S."/>
            <person name="Jiang R."/>
            <person name="Young S.K."/>
            <person name="Zeng Q."/>
            <person name="Gargeya S."/>
            <person name="Fitzgerald M."/>
            <person name="Haas B."/>
            <person name="Abouelleil A."/>
            <person name="Alvarado L."/>
            <person name="Arachchi H.M."/>
            <person name="Berlin A."/>
            <person name="Chapman S.B."/>
            <person name="Goldberg J."/>
            <person name="Griggs A."/>
            <person name="Gujja S."/>
            <person name="Hansen M."/>
            <person name="Howarth C."/>
            <person name="Imamovic A."/>
            <person name="Larimer J."/>
            <person name="McCowen C."/>
            <person name="Montmayeur A."/>
            <person name="Murphy C."/>
            <person name="Neiman D."/>
            <person name="Pearson M."/>
            <person name="Priest M."/>
            <person name="Roberts A."/>
            <person name="Saif S."/>
            <person name="Shea T."/>
            <person name="Sisk P."/>
            <person name="Sykes S."/>
            <person name="Wortman J."/>
            <person name="Nusbaum C."/>
            <person name="Birren B."/>
        </authorList>
    </citation>
    <scope>NUCLEOTIDE SEQUENCE [LARGE SCALE GENOMIC DNA]</scope>
    <source>
        <strain evidence="9 10">VS20</strain>
    </source>
</reference>
<evidence type="ECO:0000259" key="8">
    <source>
        <dbReference type="Pfam" id="PF01432"/>
    </source>
</evidence>
<dbReference type="Gene3D" id="1.10.1370.10">
    <property type="entry name" value="Neurolysin, domain 3"/>
    <property type="match status" value="1"/>
</dbReference>
<comment type="cofactor">
    <cofactor evidence="7">
        <name>Zn(2+)</name>
        <dbReference type="ChEBI" id="CHEBI:29105"/>
    </cofactor>
    <text evidence="7">Binds 1 zinc ion.</text>
</comment>
<keyword evidence="5 7" id="KW-0862">Zinc</keyword>
<keyword evidence="10" id="KW-1185">Reference proteome</keyword>
<evidence type="ECO:0000313" key="10">
    <source>
        <dbReference type="Proteomes" id="UP000030762"/>
    </source>
</evidence>
<protein>
    <recommendedName>
        <fullName evidence="8">Peptidase M3A/M3B catalytic domain-containing protein</fullName>
    </recommendedName>
</protein>
<dbReference type="InterPro" id="IPR024080">
    <property type="entry name" value="Neurolysin/TOP_N"/>
</dbReference>
<dbReference type="EMBL" id="JH767167">
    <property type="protein sequence ID" value="EQC31797.1"/>
    <property type="molecule type" value="Genomic_DNA"/>
</dbReference>
<dbReference type="GeneID" id="19951313"/>
<keyword evidence="4 7" id="KW-0378">Hydrolase</keyword>
<keyword evidence="3 7" id="KW-0479">Metal-binding</keyword>
<organism evidence="9 10">
    <name type="scientific">Saprolegnia diclina (strain VS20)</name>
    <dbReference type="NCBI Taxonomy" id="1156394"/>
    <lineage>
        <taxon>Eukaryota</taxon>
        <taxon>Sar</taxon>
        <taxon>Stramenopiles</taxon>
        <taxon>Oomycota</taxon>
        <taxon>Saprolegniomycetes</taxon>
        <taxon>Saprolegniales</taxon>
        <taxon>Saprolegniaceae</taxon>
        <taxon>Saprolegnia</taxon>
    </lineage>
</organism>
<name>T0RNZ3_SAPDV</name>
<dbReference type="PANTHER" id="PTHR11804">
    <property type="entry name" value="PROTEASE M3 THIMET OLIGOPEPTIDASE-RELATED"/>
    <property type="match status" value="1"/>
</dbReference>
<dbReference type="RefSeq" id="XP_008614804.1">
    <property type="nucleotide sequence ID" value="XM_008616582.1"/>
</dbReference>
<feature type="domain" description="Peptidase M3A/M3B catalytic" evidence="8">
    <location>
        <begin position="241"/>
        <end position="694"/>
    </location>
</feature>
<dbReference type="Gene3D" id="3.40.390.10">
    <property type="entry name" value="Collagenase (Catalytic Domain)"/>
    <property type="match status" value="1"/>
</dbReference>
<dbReference type="GO" id="GO:0006508">
    <property type="term" value="P:proteolysis"/>
    <property type="evidence" value="ECO:0007669"/>
    <property type="project" value="UniProtKB-KW"/>
</dbReference>
<dbReference type="AlphaFoldDB" id="T0RNZ3"/>
<dbReference type="InterPro" id="IPR024077">
    <property type="entry name" value="Neurolysin/TOP_dom2"/>
</dbReference>
<feature type="non-terminal residue" evidence="9">
    <location>
        <position position="1"/>
    </location>
</feature>
<comment type="similarity">
    <text evidence="1 7">Belongs to the peptidase M3 family.</text>
</comment>
<evidence type="ECO:0000256" key="3">
    <source>
        <dbReference type="ARBA" id="ARBA00022723"/>
    </source>
</evidence>
<dbReference type="STRING" id="1156394.T0RNZ3"/>
<dbReference type="Proteomes" id="UP000030762">
    <property type="component" value="Unassembled WGS sequence"/>
</dbReference>
<dbReference type="GO" id="GO:0004222">
    <property type="term" value="F:metalloendopeptidase activity"/>
    <property type="evidence" value="ECO:0007669"/>
    <property type="project" value="InterPro"/>
</dbReference>
<dbReference type="OrthoDB" id="534666at2759"/>
<dbReference type="SUPFAM" id="SSF55486">
    <property type="entry name" value="Metalloproteases ('zincins'), catalytic domain"/>
    <property type="match status" value="1"/>
</dbReference>
<dbReference type="PANTHER" id="PTHR11804:SF82">
    <property type="entry name" value="THIMET OLIGOPEPTIDASE-RELATED"/>
    <property type="match status" value="1"/>
</dbReference>
<proteinExistence type="inferred from homology"/>
<dbReference type="OMA" id="RSGAWCS"/>
<evidence type="ECO:0000313" key="9">
    <source>
        <dbReference type="EMBL" id="EQC31797.1"/>
    </source>
</evidence>
<dbReference type="InterPro" id="IPR045090">
    <property type="entry name" value="Pept_M3A_M3B"/>
</dbReference>
<dbReference type="InterPro" id="IPR024079">
    <property type="entry name" value="MetalloPept_cat_dom_sf"/>
</dbReference>
<evidence type="ECO:0000256" key="7">
    <source>
        <dbReference type="RuleBase" id="RU003435"/>
    </source>
</evidence>
<dbReference type="FunFam" id="3.40.390.10:FF:000074">
    <property type="entry name" value="Metalloprotease"/>
    <property type="match status" value="1"/>
</dbReference>
<dbReference type="Pfam" id="PF01432">
    <property type="entry name" value="Peptidase_M3"/>
    <property type="match status" value="1"/>
</dbReference>
<dbReference type="VEuPathDB" id="FungiDB:SDRG_10586"/>
<gene>
    <name evidence="9" type="ORF">SDRG_10586</name>
</gene>
<dbReference type="eggNOG" id="KOG2089">
    <property type="taxonomic scope" value="Eukaryota"/>
</dbReference>
<dbReference type="InParanoid" id="T0RNZ3"/>
<dbReference type="CDD" id="cd06455">
    <property type="entry name" value="M3A_TOP"/>
    <property type="match status" value="1"/>
</dbReference>
<sequence length="697" mass="76569">MVNAARISVAAAVAVSLALLYVHKRRALDAAHKKTLTKLRFDLTPADIAAETSAILEAWCAVDDEVALAESCTYEETAARLAQIELELSPRISSVSFLRYVGATPALRDAATAAHEAITAYGLQSSMRADVYRVIKALADSAVGARLEGEKGRFVQRLVRDFERNGVHLDASLRQRVLWLQKKIASLATAFANNLCDDATSVLCTRDELHGVSPDVLVAMATDKYGCFKVTMHSPIVLPVLQTCHVAATRQRVEAAFSSRCQATNVPILEEMLRLRREAASLLGFSSHAAYVASIRMAQSPATILSFLHGLDAQLTPLAATELQSLLALKQATESTTDEASGVLAMYDYRYYLHLYQKLHCAVDHQVLQEYFPLSHVTRVLLETCAQLFAVTFTEVPSPHVWHPDVRMFAVHDARAGRRHGHLMGYVYLDLFPRSGKYAHAACHGLQATGLDTELKRQLPVAAMVANFTPPSATKPALLLHSEVATFFHEFGHVLHHVFSEVHIKRFAGTAVERDVVEAPSQLLGQWAWDADTLRRLSCHYTTSQPLSDDQIAALLASRNACAGLQTKRQVLYALFDQTVHGDDASTDADTESLLDTLHRTVHLVPMTRGTNLAASFGHIVGNYDAQYYGYLWSDVVATDMFVSRFLHKGLLNQDTGIEYRERILARGGSADAVDLIASFLGRPPNDAAFLNAKNVA</sequence>
<keyword evidence="6 7" id="KW-0482">Metalloprotease</keyword>
<evidence type="ECO:0000256" key="6">
    <source>
        <dbReference type="ARBA" id="ARBA00023049"/>
    </source>
</evidence>
<evidence type="ECO:0000256" key="2">
    <source>
        <dbReference type="ARBA" id="ARBA00022670"/>
    </source>
</evidence>
<dbReference type="GO" id="GO:0046872">
    <property type="term" value="F:metal ion binding"/>
    <property type="evidence" value="ECO:0007669"/>
    <property type="project" value="UniProtKB-UniRule"/>
</dbReference>
<evidence type="ECO:0000256" key="4">
    <source>
        <dbReference type="ARBA" id="ARBA00022801"/>
    </source>
</evidence>
<dbReference type="InterPro" id="IPR001567">
    <property type="entry name" value="Pept_M3A_M3B_dom"/>
</dbReference>
<evidence type="ECO:0000256" key="1">
    <source>
        <dbReference type="ARBA" id="ARBA00006040"/>
    </source>
</evidence>
<dbReference type="FunCoup" id="T0RNZ3">
    <property type="interactions" value="277"/>
</dbReference>
<dbReference type="Gene3D" id="1.20.1050.40">
    <property type="entry name" value="Endopeptidase. Chain P, domain 1"/>
    <property type="match status" value="1"/>
</dbReference>
<evidence type="ECO:0000256" key="5">
    <source>
        <dbReference type="ARBA" id="ARBA00022833"/>
    </source>
</evidence>
<dbReference type="GO" id="GO:0006518">
    <property type="term" value="P:peptide metabolic process"/>
    <property type="evidence" value="ECO:0007669"/>
    <property type="project" value="TreeGrafter"/>
</dbReference>
<accession>T0RNZ3</accession>